<sequence length="418" mass="45854">MVATSGYDGPVIDSVVHHHWTSQLDVTDHMSAGWREHLGIPGSLPGGAGAMPILPATPYRRPGGDYLPGVDAPGSPAGSDIARTREDVFGAGRVERAVLAYDRGMFIPSVPNVHRAIALSRAMNDWTIESWFASDERFSGLIIVPNQTPHAAADEIRRAGENDRMVGVLMAANGLSRPFGHAAYHDIYAAAVDLDLPIVIHAGGDVNADTLSHPTAGGLPATFGEVATLSYSAVMTHVQSMIVQGVFERFPSLRVFIAGAGAAWIPGLFFRLDVNWRGLRREVPWVRRMPSEYFRDHFRVSMWPLDRAPDADGAERIVQALRTFDGIEELLCFSSGYPHWNADDIDNVAAQIPTEWHRGVFSDNARSWFRWADRPRAAARKPEVAVGAMPETGELGGPNRRTYDTEDGREIEWVPAMD</sequence>
<dbReference type="GO" id="GO:0005737">
    <property type="term" value="C:cytoplasm"/>
    <property type="evidence" value="ECO:0007669"/>
    <property type="project" value="TreeGrafter"/>
</dbReference>
<dbReference type="GO" id="GO:0019748">
    <property type="term" value="P:secondary metabolic process"/>
    <property type="evidence" value="ECO:0007669"/>
    <property type="project" value="TreeGrafter"/>
</dbReference>
<protein>
    <submittedName>
        <fullName evidence="3">Amidohydrolase</fullName>
    </submittedName>
</protein>
<comment type="caution">
    <text evidence="3">The sequence shown here is derived from an EMBL/GenBank/DDBJ whole genome shotgun (WGS) entry which is preliminary data.</text>
</comment>
<dbReference type="EMBL" id="BMHO01000001">
    <property type="protein sequence ID" value="GGD42988.1"/>
    <property type="molecule type" value="Genomic_DNA"/>
</dbReference>
<feature type="domain" description="Amidohydrolase-related" evidence="2">
    <location>
        <begin position="107"/>
        <end position="370"/>
    </location>
</feature>
<evidence type="ECO:0000259" key="2">
    <source>
        <dbReference type="Pfam" id="PF04909"/>
    </source>
</evidence>
<keyword evidence="1" id="KW-0456">Lyase</keyword>
<dbReference type="PANTHER" id="PTHR21240:SF28">
    <property type="entry name" value="ISO-OROTATE DECARBOXYLASE (EUROFUNG)"/>
    <property type="match status" value="1"/>
</dbReference>
<dbReference type="PANTHER" id="PTHR21240">
    <property type="entry name" value="2-AMINO-3-CARBOXYLMUCONATE-6-SEMIALDEHYDE DECARBOXYLASE"/>
    <property type="match status" value="1"/>
</dbReference>
<proteinExistence type="predicted"/>
<accession>A0A916YFU3</accession>
<reference evidence="3" key="2">
    <citation type="submission" date="2020-09" db="EMBL/GenBank/DDBJ databases">
        <authorList>
            <person name="Sun Q."/>
            <person name="Zhou Y."/>
        </authorList>
    </citation>
    <scope>NUCLEOTIDE SEQUENCE</scope>
    <source>
        <strain evidence="3">CGMCC 1.15152</strain>
    </source>
</reference>
<dbReference type="SUPFAM" id="SSF51556">
    <property type="entry name" value="Metallo-dependent hydrolases"/>
    <property type="match status" value="1"/>
</dbReference>
<keyword evidence="4" id="KW-1185">Reference proteome</keyword>
<dbReference type="InterPro" id="IPR032465">
    <property type="entry name" value="ACMSD"/>
</dbReference>
<organism evidence="3 4">
    <name type="scientific">Microbacterium faecale</name>
    <dbReference type="NCBI Taxonomy" id="1804630"/>
    <lineage>
        <taxon>Bacteria</taxon>
        <taxon>Bacillati</taxon>
        <taxon>Actinomycetota</taxon>
        <taxon>Actinomycetes</taxon>
        <taxon>Micrococcales</taxon>
        <taxon>Microbacteriaceae</taxon>
        <taxon>Microbacterium</taxon>
    </lineage>
</organism>
<evidence type="ECO:0000313" key="4">
    <source>
        <dbReference type="Proteomes" id="UP000633205"/>
    </source>
</evidence>
<dbReference type="Pfam" id="PF04909">
    <property type="entry name" value="Amidohydro_2"/>
    <property type="match status" value="1"/>
</dbReference>
<reference evidence="3" key="1">
    <citation type="journal article" date="2014" name="Int. J. Syst. Evol. Microbiol.">
        <title>Complete genome sequence of Corynebacterium casei LMG S-19264T (=DSM 44701T), isolated from a smear-ripened cheese.</title>
        <authorList>
            <consortium name="US DOE Joint Genome Institute (JGI-PGF)"/>
            <person name="Walter F."/>
            <person name="Albersmeier A."/>
            <person name="Kalinowski J."/>
            <person name="Ruckert C."/>
        </authorList>
    </citation>
    <scope>NUCLEOTIDE SEQUENCE</scope>
    <source>
        <strain evidence="3">CGMCC 1.15152</strain>
    </source>
</reference>
<dbReference type="GO" id="GO:0016831">
    <property type="term" value="F:carboxy-lyase activity"/>
    <property type="evidence" value="ECO:0007669"/>
    <property type="project" value="InterPro"/>
</dbReference>
<dbReference type="InterPro" id="IPR032466">
    <property type="entry name" value="Metal_Hydrolase"/>
</dbReference>
<evidence type="ECO:0000256" key="1">
    <source>
        <dbReference type="ARBA" id="ARBA00023239"/>
    </source>
</evidence>
<evidence type="ECO:0000313" key="3">
    <source>
        <dbReference type="EMBL" id="GGD42988.1"/>
    </source>
</evidence>
<dbReference type="GO" id="GO:0016787">
    <property type="term" value="F:hydrolase activity"/>
    <property type="evidence" value="ECO:0007669"/>
    <property type="project" value="InterPro"/>
</dbReference>
<gene>
    <name evidence="3" type="ORF">GCM10010915_25130</name>
</gene>
<dbReference type="RefSeq" id="WP_188712534.1">
    <property type="nucleotide sequence ID" value="NZ_BMHO01000001.1"/>
</dbReference>
<dbReference type="Proteomes" id="UP000633205">
    <property type="component" value="Unassembled WGS sequence"/>
</dbReference>
<dbReference type="Gene3D" id="3.20.20.140">
    <property type="entry name" value="Metal-dependent hydrolases"/>
    <property type="match status" value="1"/>
</dbReference>
<dbReference type="AlphaFoldDB" id="A0A916YFU3"/>
<dbReference type="InterPro" id="IPR006680">
    <property type="entry name" value="Amidohydro-rel"/>
</dbReference>
<name>A0A916YFU3_9MICO</name>